<accession>A0A0E9V272</accession>
<dbReference type="EMBL" id="GBXM01036486">
    <property type="protein sequence ID" value="JAH72091.1"/>
    <property type="molecule type" value="Transcribed_RNA"/>
</dbReference>
<organism evidence="1">
    <name type="scientific">Anguilla anguilla</name>
    <name type="common">European freshwater eel</name>
    <name type="synonym">Muraena anguilla</name>
    <dbReference type="NCBI Taxonomy" id="7936"/>
    <lineage>
        <taxon>Eukaryota</taxon>
        <taxon>Metazoa</taxon>
        <taxon>Chordata</taxon>
        <taxon>Craniata</taxon>
        <taxon>Vertebrata</taxon>
        <taxon>Euteleostomi</taxon>
        <taxon>Actinopterygii</taxon>
        <taxon>Neopterygii</taxon>
        <taxon>Teleostei</taxon>
        <taxon>Anguilliformes</taxon>
        <taxon>Anguillidae</taxon>
        <taxon>Anguilla</taxon>
    </lineage>
</organism>
<evidence type="ECO:0000313" key="1">
    <source>
        <dbReference type="EMBL" id="JAH72091.1"/>
    </source>
</evidence>
<sequence length="21" mass="2437">MGSLWDHTLEFEPHPIESVVL</sequence>
<reference evidence="1" key="2">
    <citation type="journal article" date="2015" name="Fish Shellfish Immunol.">
        <title>Early steps in the European eel (Anguilla anguilla)-Vibrio vulnificus interaction in the gills: Role of the RtxA13 toxin.</title>
        <authorList>
            <person name="Callol A."/>
            <person name="Pajuelo D."/>
            <person name="Ebbesson L."/>
            <person name="Teles M."/>
            <person name="MacKenzie S."/>
            <person name="Amaro C."/>
        </authorList>
    </citation>
    <scope>NUCLEOTIDE SEQUENCE</scope>
</reference>
<protein>
    <submittedName>
        <fullName evidence="1">Uncharacterized protein</fullName>
    </submittedName>
</protein>
<name>A0A0E9V272_ANGAN</name>
<proteinExistence type="predicted"/>
<dbReference type="AlphaFoldDB" id="A0A0E9V272"/>
<reference evidence="1" key="1">
    <citation type="submission" date="2014-11" db="EMBL/GenBank/DDBJ databases">
        <authorList>
            <person name="Amaro Gonzalez C."/>
        </authorList>
    </citation>
    <scope>NUCLEOTIDE SEQUENCE</scope>
</reference>